<name>A0A0S2DBP6_LYSEN</name>
<accession>A0A0S2DBP6</accession>
<gene>
    <name evidence="1" type="ORF">GLE_0582</name>
</gene>
<dbReference type="STRING" id="69.GLE_0582"/>
<dbReference type="RefSeq" id="WP_057946141.1">
    <property type="nucleotide sequence ID" value="NZ_CP067396.1"/>
</dbReference>
<evidence type="ECO:0000313" key="1">
    <source>
        <dbReference type="EMBL" id="ALN55940.1"/>
    </source>
</evidence>
<organism evidence="1 2">
    <name type="scientific">Lysobacter enzymogenes</name>
    <dbReference type="NCBI Taxonomy" id="69"/>
    <lineage>
        <taxon>Bacteria</taxon>
        <taxon>Pseudomonadati</taxon>
        <taxon>Pseudomonadota</taxon>
        <taxon>Gammaproteobacteria</taxon>
        <taxon>Lysobacterales</taxon>
        <taxon>Lysobacteraceae</taxon>
        <taxon>Lysobacter</taxon>
    </lineage>
</organism>
<dbReference type="PATRIC" id="fig|69.6.peg.575"/>
<dbReference type="Proteomes" id="UP000061569">
    <property type="component" value="Chromosome"/>
</dbReference>
<reference evidence="1 2" key="1">
    <citation type="submission" date="2015-11" db="EMBL/GenBank/DDBJ databases">
        <title>Genome sequences of Lysobacter enzymogenes strain C3 and Lysobacter antibioticus ATCC 29479.</title>
        <authorList>
            <person name="Kobayashi D.Y."/>
        </authorList>
    </citation>
    <scope>NUCLEOTIDE SEQUENCE [LARGE SCALE GENOMIC DNA]</scope>
    <source>
        <strain evidence="1 2">C3</strain>
    </source>
</reference>
<dbReference type="OrthoDB" id="6024419at2"/>
<evidence type="ECO:0000313" key="2">
    <source>
        <dbReference type="Proteomes" id="UP000061569"/>
    </source>
</evidence>
<proteinExistence type="predicted"/>
<protein>
    <submittedName>
        <fullName evidence="1">Uncharacterized protein</fullName>
    </submittedName>
</protein>
<dbReference type="KEGG" id="lez:GLE_0582"/>
<dbReference type="EMBL" id="CP013140">
    <property type="protein sequence ID" value="ALN55940.1"/>
    <property type="molecule type" value="Genomic_DNA"/>
</dbReference>
<sequence>MLSIIVMGIFGGLCGLGFLAVMALVAKNGKHQFDYVQFDSEQDVYALAQGWAGRNGYALKRSEGGLRVYQKGTGFLTAPMFLEIDRNDGRWSFKSYVRVNGLVVQGDVGLSGDGFLVKVPRSMAKKAQNELYTAAGLAPLK</sequence>
<dbReference type="AlphaFoldDB" id="A0A0S2DBP6"/>